<dbReference type="PANTHER" id="PTHR32089:SF119">
    <property type="entry name" value="METHYL-ACCEPTING CHEMOTAXIS PROTEIN CTPL"/>
    <property type="match status" value="1"/>
</dbReference>
<evidence type="ECO:0000313" key="11">
    <source>
        <dbReference type="EMBL" id="TCP07609.1"/>
    </source>
</evidence>
<name>A0AA46HW61_9BURK</name>
<evidence type="ECO:0000256" key="1">
    <source>
        <dbReference type="ARBA" id="ARBA00004141"/>
    </source>
</evidence>
<reference evidence="11 12" key="1">
    <citation type="submission" date="2019-03" db="EMBL/GenBank/DDBJ databases">
        <title>Genomic Encyclopedia of Type Strains, Phase IV (KMG-IV): sequencing the most valuable type-strain genomes for metagenomic binning, comparative biology and taxonomic classification.</title>
        <authorList>
            <person name="Goeker M."/>
        </authorList>
    </citation>
    <scope>NUCLEOTIDE SEQUENCE [LARGE SCALE GENOMIC DNA]</scope>
    <source>
        <strain evidence="11 12">DSM 15264</strain>
    </source>
</reference>
<accession>A0AA46HW61</accession>
<feature type="domain" description="HAMP" evidence="10">
    <location>
        <begin position="446"/>
        <end position="498"/>
    </location>
</feature>
<evidence type="ECO:0000256" key="5">
    <source>
        <dbReference type="ARBA" id="ARBA00023224"/>
    </source>
</evidence>
<comment type="caution">
    <text evidence="11">The sequence shown here is derived from an EMBL/GenBank/DDBJ whole genome shotgun (WGS) entry which is preliminary data.</text>
</comment>
<dbReference type="Pfam" id="PF00015">
    <property type="entry name" value="MCPsignal"/>
    <property type="match status" value="1"/>
</dbReference>
<dbReference type="SMART" id="SM00304">
    <property type="entry name" value="HAMP"/>
    <property type="match status" value="2"/>
</dbReference>
<evidence type="ECO:0000256" key="7">
    <source>
        <dbReference type="PROSITE-ProRule" id="PRU00284"/>
    </source>
</evidence>
<evidence type="ECO:0000256" key="2">
    <source>
        <dbReference type="ARBA" id="ARBA00022692"/>
    </source>
</evidence>
<dbReference type="SMART" id="SM00283">
    <property type="entry name" value="MA"/>
    <property type="match status" value="1"/>
</dbReference>
<dbReference type="CDD" id="cd18774">
    <property type="entry name" value="PDC2_HK_sensor"/>
    <property type="match status" value="1"/>
</dbReference>
<proteinExistence type="inferred from homology"/>
<evidence type="ECO:0000256" key="4">
    <source>
        <dbReference type="ARBA" id="ARBA00023136"/>
    </source>
</evidence>
<dbReference type="PROSITE" id="PS50885">
    <property type="entry name" value="HAMP"/>
    <property type="match status" value="1"/>
</dbReference>
<dbReference type="InterPro" id="IPR003660">
    <property type="entry name" value="HAMP_dom"/>
</dbReference>
<evidence type="ECO:0000259" key="10">
    <source>
        <dbReference type="PROSITE" id="PS50885"/>
    </source>
</evidence>
<dbReference type="Proteomes" id="UP000294772">
    <property type="component" value="Unassembled WGS sequence"/>
</dbReference>
<protein>
    <submittedName>
        <fullName evidence="11">Methyl-accepting chemotaxis protein</fullName>
    </submittedName>
</protein>
<dbReference type="InterPro" id="IPR004089">
    <property type="entry name" value="MCPsignal_dom"/>
</dbReference>
<evidence type="ECO:0000256" key="3">
    <source>
        <dbReference type="ARBA" id="ARBA00022989"/>
    </source>
</evidence>
<evidence type="ECO:0000313" key="12">
    <source>
        <dbReference type="Proteomes" id="UP000294772"/>
    </source>
</evidence>
<dbReference type="SUPFAM" id="SSF58104">
    <property type="entry name" value="Methyl-accepting chemotaxis protein (MCP) signaling domain"/>
    <property type="match status" value="1"/>
</dbReference>
<evidence type="ECO:0000256" key="8">
    <source>
        <dbReference type="SAM" id="Phobius"/>
    </source>
</evidence>
<keyword evidence="5 7" id="KW-0807">Transducer</keyword>
<dbReference type="Pfam" id="PF00672">
    <property type="entry name" value="HAMP"/>
    <property type="match status" value="1"/>
</dbReference>
<dbReference type="PANTHER" id="PTHR32089">
    <property type="entry name" value="METHYL-ACCEPTING CHEMOTAXIS PROTEIN MCPB"/>
    <property type="match status" value="1"/>
</dbReference>
<keyword evidence="2 8" id="KW-0812">Transmembrane</keyword>
<dbReference type="Gene3D" id="1.10.287.950">
    <property type="entry name" value="Methyl-accepting chemotaxis protein"/>
    <property type="match status" value="1"/>
</dbReference>
<evidence type="ECO:0000259" key="9">
    <source>
        <dbReference type="PROSITE" id="PS50111"/>
    </source>
</evidence>
<dbReference type="RefSeq" id="WP_132764778.1">
    <property type="nucleotide sequence ID" value="NZ_CALFFA010000016.1"/>
</dbReference>
<organism evidence="11 12">
    <name type="scientific">Caldimonas thermodepolymerans</name>
    <dbReference type="NCBI Taxonomy" id="215580"/>
    <lineage>
        <taxon>Bacteria</taxon>
        <taxon>Pseudomonadati</taxon>
        <taxon>Pseudomonadota</taxon>
        <taxon>Betaproteobacteria</taxon>
        <taxon>Burkholderiales</taxon>
        <taxon>Sphaerotilaceae</taxon>
        <taxon>Caldimonas</taxon>
    </lineage>
</organism>
<dbReference type="GO" id="GO:0016020">
    <property type="term" value="C:membrane"/>
    <property type="evidence" value="ECO:0007669"/>
    <property type="project" value="InterPro"/>
</dbReference>
<dbReference type="GO" id="GO:0007165">
    <property type="term" value="P:signal transduction"/>
    <property type="evidence" value="ECO:0007669"/>
    <property type="project" value="UniProtKB-KW"/>
</dbReference>
<keyword evidence="3 8" id="KW-1133">Transmembrane helix</keyword>
<dbReference type="Gene3D" id="6.10.340.10">
    <property type="match status" value="1"/>
</dbReference>
<dbReference type="AlphaFoldDB" id="A0AA46HW61"/>
<comment type="subcellular location">
    <subcellularLocation>
        <location evidence="1">Membrane</location>
        <topology evidence="1">Multi-pass membrane protein</topology>
    </subcellularLocation>
</comment>
<keyword evidence="4 8" id="KW-0472">Membrane</keyword>
<gene>
    <name evidence="11" type="ORF">EV676_104164</name>
</gene>
<feature type="transmembrane region" description="Helical" evidence="8">
    <location>
        <begin position="422"/>
        <end position="444"/>
    </location>
</feature>
<sequence length="847" mass="90073">MNLRQKLLLAGGGLGLLGAVVAAVVLAFSARDLAGARADERALQQLTARRDLQARAVQQEFAHRIAALRTLAAQPATVEALKQFRQAIAAMREAAAASAGVNAPALREEMLTWVGQQFETEWARHNVDRLPDLTAQFNARPLVTAQLQQAYIVRNPQPPGRKDDLLMPEAAGPYAEVHQRHHPALRRAQDQFELQDLLLIDSERDLVVYTVAKDLDFAAPVNDGLVAGTPLAEAYARVRRAASPDALALSDAAPYLPAANRVVMFAAVPVFDGPTQVGVLAWRAGIERLTGPLLAAGQDTPAATPALPVPDTYLVGADRRLRSDPPALRANPAAYVDAHAGLDAGLKALAQHRGSGVALLPADSPAADAALAGQTGTVAYTDAAGREVLAAYAPLAVDGLRWAMVSTLPRERDAAQALMEGLAGHALLAAIAALLLGAALMAAFGRRMLRPVAVLQATLERLHGGDLQARTQLAPRDELGEVGHGLDRLLDARLSQLHHVARENESLNQSVVALLQTVFQMSNKDLAARAEVTEDIIGTLASSINQLGDEMSVTLAEVQRIAEQVRVACEFVGEQAVRVDDTAQQERAALEAMASNLNQATYLLAQVAALSQNGSEAAEHASGATESALAAVQDTTRGMELLRESIAETEKRFKRLGERSQEISTVVNLINSISERTHVLALNASMQAAAAGEAGHGFAMVAEEVQRLSESARQATAQIAELVQSIQVETGDTLLTMNRLISQVVRQSEQAQQAGVQMAATRDATGELVNLVRQIAAFSEQQATLARDLRLGVEQLNRGSAQTILAIEQQTESTATLVEFAHRLSEAVGQFKLPEPPPAPEGQPPAA</sequence>
<comment type="similarity">
    <text evidence="6">Belongs to the methyl-accepting chemotaxis (MCP) protein family.</text>
</comment>
<dbReference type="EMBL" id="SLXF01000004">
    <property type="protein sequence ID" value="TCP07609.1"/>
    <property type="molecule type" value="Genomic_DNA"/>
</dbReference>
<feature type="domain" description="Methyl-accepting transducer" evidence="9">
    <location>
        <begin position="561"/>
        <end position="797"/>
    </location>
</feature>
<dbReference type="PROSITE" id="PS50111">
    <property type="entry name" value="CHEMOTAXIS_TRANSDUC_2"/>
    <property type="match status" value="1"/>
</dbReference>
<evidence type="ECO:0000256" key="6">
    <source>
        <dbReference type="ARBA" id="ARBA00029447"/>
    </source>
</evidence>